<dbReference type="InterPro" id="IPR015947">
    <property type="entry name" value="PUA-like_sf"/>
</dbReference>
<dbReference type="AlphaFoldDB" id="A0A2K5APP0"/>
<dbReference type="PROSITE" id="PS50890">
    <property type="entry name" value="PUA"/>
    <property type="match status" value="1"/>
</dbReference>
<sequence length="167" mass="18579">MREYHLSKSDIDVIMQRIRDGWPRHVSTGIKKPKSLKIIEMDDGSIDDNSILVGEGMILVIKDGMILPFLTMNSLLALFPSVTVDMGAVKHVCNGADVMRPGIVNMDEFDKGGIVGVNDERYGKYIAVGIASVSSNDARAMSKGVVVYNKHYIGDRFWEECKRRSIT</sequence>
<dbReference type="Proteomes" id="UP000236248">
    <property type="component" value="Chromosome NCAV"/>
</dbReference>
<dbReference type="GO" id="GO:0003723">
    <property type="term" value="F:RNA binding"/>
    <property type="evidence" value="ECO:0007669"/>
    <property type="project" value="InterPro"/>
</dbReference>
<dbReference type="EMBL" id="LT981265">
    <property type="protein sequence ID" value="SPC33612.1"/>
    <property type="molecule type" value="Genomic_DNA"/>
</dbReference>
<dbReference type="InterPro" id="IPR004521">
    <property type="entry name" value="Uncharacterised_CHP00451"/>
</dbReference>
<dbReference type="Gene3D" id="2.30.130.10">
    <property type="entry name" value="PUA domain"/>
    <property type="match status" value="1"/>
</dbReference>
<dbReference type="Gene3D" id="3.10.450.120">
    <property type="entry name" value="Pre-PUA domain, domain 1"/>
    <property type="match status" value="1"/>
</dbReference>
<evidence type="ECO:0000313" key="3">
    <source>
        <dbReference type="Proteomes" id="UP000236248"/>
    </source>
</evidence>
<dbReference type="PANTHER" id="PTHR22798">
    <property type="entry name" value="MCT-1 PROTEIN"/>
    <property type="match status" value="1"/>
</dbReference>
<dbReference type="SMART" id="SM00359">
    <property type="entry name" value="PUA"/>
    <property type="match status" value="1"/>
</dbReference>
<accession>A0A2K5APP0</accession>
<dbReference type="Pfam" id="PF01472">
    <property type="entry name" value="PUA"/>
    <property type="match status" value="1"/>
</dbReference>
<feature type="domain" description="PUA" evidence="1">
    <location>
        <begin position="80"/>
        <end position="154"/>
    </location>
</feature>
<keyword evidence="3" id="KW-1185">Reference proteome</keyword>
<dbReference type="NCBIfam" id="TIGR00451">
    <property type="entry name" value="unchar_dom_2"/>
    <property type="match status" value="1"/>
</dbReference>
<dbReference type="GO" id="GO:0001731">
    <property type="term" value="P:formation of translation preinitiation complex"/>
    <property type="evidence" value="ECO:0007669"/>
    <property type="project" value="TreeGrafter"/>
</dbReference>
<evidence type="ECO:0000259" key="1">
    <source>
        <dbReference type="SMART" id="SM00359"/>
    </source>
</evidence>
<dbReference type="PANTHER" id="PTHR22798:SF0">
    <property type="entry name" value="MALIGNANT T-CELL-AMPLIFIED SEQUENCE 1"/>
    <property type="match status" value="1"/>
</dbReference>
<organism evidence="2 3">
    <name type="scientific">Candidatus Nitrosocaldus cavascurensis</name>
    <dbReference type="NCBI Taxonomy" id="2058097"/>
    <lineage>
        <taxon>Archaea</taxon>
        <taxon>Nitrososphaerota</taxon>
        <taxon>Nitrososphaeria</taxon>
        <taxon>Candidatus Nitrosocaldales</taxon>
        <taxon>Candidatus Nitrosocaldaceae</taxon>
        <taxon>Candidatus Nitrosocaldus</taxon>
    </lineage>
</organism>
<dbReference type="SUPFAM" id="SSF88697">
    <property type="entry name" value="PUA domain-like"/>
    <property type="match status" value="1"/>
</dbReference>
<name>A0A2K5APP0_9ARCH</name>
<dbReference type="RefSeq" id="WP_103287560.1">
    <property type="nucleotide sequence ID" value="NZ_LT981265.1"/>
</dbReference>
<evidence type="ECO:0000313" key="2">
    <source>
        <dbReference type="EMBL" id="SPC33612.1"/>
    </source>
</evidence>
<protein>
    <submittedName>
        <fullName evidence="2">H/ACA RNA-protein complex component Cbf5p</fullName>
    </submittedName>
</protein>
<proteinExistence type="predicted"/>
<gene>
    <name evidence="2" type="ORF">NCAV_0418</name>
</gene>
<dbReference type="KEGG" id="ncv:NCAV_0418"/>
<dbReference type="InterPro" id="IPR002478">
    <property type="entry name" value="PUA"/>
</dbReference>
<dbReference type="GeneID" id="41594515"/>
<dbReference type="CDD" id="cd21154">
    <property type="entry name" value="PUA_MJ1432-like"/>
    <property type="match status" value="1"/>
</dbReference>
<dbReference type="PIRSF" id="PIRSF005067">
    <property type="entry name" value="Tma_RNA-bind_prd"/>
    <property type="match status" value="1"/>
</dbReference>
<dbReference type="InterPro" id="IPR016437">
    <property type="entry name" value="MCT-1/Tma20"/>
</dbReference>
<reference evidence="3" key="1">
    <citation type="submission" date="2018-01" db="EMBL/GenBank/DDBJ databases">
        <authorList>
            <person name="Kerou L M."/>
        </authorList>
    </citation>
    <scope>NUCLEOTIDE SEQUENCE [LARGE SCALE GENOMIC DNA]</scope>
    <source>
        <strain evidence="3">SCU2</strain>
    </source>
</reference>
<dbReference type="InterPro" id="IPR036974">
    <property type="entry name" value="PUA_sf"/>
</dbReference>